<dbReference type="Proteomes" id="UP000013201">
    <property type="component" value="Unassembled WGS sequence"/>
</dbReference>
<protein>
    <submittedName>
        <fullName evidence="1">Uncharacterized protein</fullName>
    </submittedName>
</protein>
<sequence>MTFLLRAQMWPPSALAFLTAGFGSRRNAVGLSNYDDGG</sequence>
<evidence type="ECO:0000313" key="1">
    <source>
        <dbReference type="EMBL" id="CCW18694.1"/>
    </source>
</evidence>
<reference evidence="1 2" key="1">
    <citation type="submission" date="2013-03" db="EMBL/GenBank/DDBJ databases">
        <authorList>
            <person name="Le V."/>
        </authorList>
    </citation>
    <scope>NUCLEOTIDE SEQUENCE [LARGE SCALE GENOMIC DNA]</scope>
    <source>
        <strain evidence="1 2">BiD32</strain>
    </source>
</reference>
<evidence type="ECO:0000313" key="2">
    <source>
        <dbReference type="Proteomes" id="UP000013201"/>
    </source>
</evidence>
<keyword evidence="2" id="KW-1185">Reference proteome</keyword>
<name>N1MPQ8_9SPHN</name>
<accession>N1MPQ8</accession>
<organism evidence="1 2">
    <name type="scientific">Sphingobium indicum BiD32</name>
    <dbReference type="NCBI Taxonomy" id="1301087"/>
    <lineage>
        <taxon>Bacteria</taxon>
        <taxon>Pseudomonadati</taxon>
        <taxon>Pseudomonadota</taxon>
        <taxon>Alphaproteobacteria</taxon>
        <taxon>Sphingomonadales</taxon>
        <taxon>Sphingomonadaceae</taxon>
        <taxon>Sphingobium</taxon>
    </lineage>
</organism>
<dbReference type="AlphaFoldDB" id="N1MPQ8"/>
<reference evidence="2" key="2">
    <citation type="submission" date="2013-04" db="EMBL/GenBank/DDBJ databases">
        <title>Bisphenol A degrading Sphingobium sp. strain BiD32.</title>
        <authorList>
            <person name="Nielsen J.L."/>
            <person name="Zhou N.A."/>
            <person name="Kjeldal H."/>
        </authorList>
    </citation>
    <scope>NUCLEOTIDE SEQUENCE [LARGE SCALE GENOMIC DNA]</scope>
    <source>
        <strain evidence="2">BiD32</strain>
    </source>
</reference>
<gene>
    <name evidence="1" type="ORF">EBBID32_30490</name>
</gene>
<comment type="caution">
    <text evidence="1">The sequence shown here is derived from an EMBL/GenBank/DDBJ whole genome shotgun (WGS) entry which is preliminary data.</text>
</comment>
<proteinExistence type="predicted"/>
<dbReference type="EMBL" id="CAVK010000147">
    <property type="protein sequence ID" value="CCW18694.1"/>
    <property type="molecule type" value="Genomic_DNA"/>
</dbReference>